<keyword evidence="9" id="KW-1185">Reference proteome</keyword>
<dbReference type="Pfam" id="PF10035">
    <property type="entry name" value="DUF2179"/>
    <property type="match status" value="1"/>
</dbReference>
<feature type="transmembrane region" description="Helical" evidence="6">
    <location>
        <begin position="171"/>
        <end position="189"/>
    </location>
</feature>
<dbReference type="EMBL" id="JBHTOC010000010">
    <property type="protein sequence ID" value="MFD1430158.1"/>
    <property type="molecule type" value="Genomic_DNA"/>
</dbReference>
<evidence type="ECO:0000313" key="9">
    <source>
        <dbReference type="Proteomes" id="UP001597196"/>
    </source>
</evidence>
<proteinExistence type="predicted"/>
<dbReference type="Pfam" id="PF02588">
    <property type="entry name" value="YitT_membrane"/>
    <property type="match status" value="1"/>
</dbReference>
<comment type="caution">
    <text evidence="8">The sequence shown here is derived from an EMBL/GenBank/DDBJ whole genome shotgun (WGS) entry which is preliminary data.</text>
</comment>
<keyword evidence="4 6" id="KW-1133">Transmembrane helix</keyword>
<dbReference type="CDD" id="cd16380">
    <property type="entry name" value="YitT_C"/>
    <property type="match status" value="1"/>
</dbReference>
<evidence type="ECO:0000313" key="8">
    <source>
        <dbReference type="EMBL" id="MFD1430158.1"/>
    </source>
</evidence>
<dbReference type="InterPro" id="IPR019264">
    <property type="entry name" value="DUF2179"/>
</dbReference>
<comment type="subcellular location">
    <subcellularLocation>
        <location evidence="1">Cell membrane</location>
        <topology evidence="1">Multi-pass membrane protein</topology>
    </subcellularLocation>
</comment>
<feature type="transmembrane region" description="Helical" evidence="6">
    <location>
        <begin position="12"/>
        <end position="31"/>
    </location>
</feature>
<dbReference type="PANTHER" id="PTHR33545:SF9">
    <property type="entry name" value="UPF0750 MEMBRANE PROTEIN YITE"/>
    <property type="match status" value="1"/>
</dbReference>
<accession>A0ABW4CK65</accession>
<feature type="transmembrane region" description="Helical" evidence="6">
    <location>
        <begin position="51"/>
        <end position="74"/>
    </location>
</feature>
<keyword evidence="3 6" id="KW-0812">Transmembrane</keyword>
<gene>
    <name evidence="8" type="ORF">ACFQ4P_07860</name>
</gene>
<keyword evidence="5 6" id="KW-0472">Membrane</keyword>
<dbReference type="InterPro" id="IPR051461">
    <property type="entry name" value="UPF0750_membrane"/>
</dbReference>
<feature type="transmembrane region" description="Helical" evidence="6">
    <location>
        <begin position="146"/>
        <end position="165"/>
    </location>
</feature>
<reference evidence="9" key="1">
    <citation type="journal article" date="2019" name="Int. J. Syst. Evol. Microbiol.">
        <title>The Global Catalogue of Microorganisms (GCM) 10K type strain sequencing project: providing services to taxonomists for standard genome sequencing and annotation.</title>
        <authorList>
            <consortium name="The Broad Institute Genomics Platform"/>
            <consortium name="The Broad Institute Genome Sequencing Center for Infectious Disease"/>
            <person name="Wu L."/>
            <person name="Ma J."/>
        </authorList>
    </citation>
    <scope>NUCLEOTIDE SEQUENCE [LARGE SCALE GENOMIC DNA]</scope>
    <source>
        <strain evidence="9">CCM 8980</strain>
    </source>
</reference>
<evidence type="ECO:0000256" key="2">
    <source>
        <dbReference type="ARBA" id="ARBA00022475"/>
    </source>
</evidence>
<dbReference type="RefSeq" id="WP_203626365.1">
    <property type="nucleotide sequence ID" value="NZ_BOLQ01000004.1"/>
</dbReference>
<evidence type="ECO:0000256" key="5">
    <source>
        <dbReference type="ARBA" id="ARBA00023136"/>
    </source>
</evidence>
<evidence type="ECO:0000256" key="3">
    <source>
        <dbReference type="ARBA" id="ARBA00022692"/>
    </source>
</evidence>
<feature type="domain" description="DUF2179" evidence="7">
    <location>
        <begin position="220"/>
        <end position="274"/>
    </location>
</feature>
<keyword evidence="2" id="KW-1003">Cell membrane</keyword>
<evidence type="ECO:0000256" key="1">
    <source>
        <dbReference type="ARBA" id="ARBA00004651"/>
    </source>
</evidence>
<dbReference type="Proteomes" id="UP001597196">
    <property type="component" value="Unassembled WGS sequence"/>
</dbReference>
<dbReference type="PIRSF" id="PIRSF006483">
    <property type="entry name" value="Membrane_protein_YitT"/>
    <property type="match status" value="1"/>
</dbReference>
<dbReference type="PANTHER" id="PTHR33545">
    <property type="entry name" value="UPF0750 MEMBRANE PROTEIN YITT-RELATED"/>
    <property type="match status" value="1"/>
</dbReference>
<evidence type="ECO:0000259" key="7">
    <source>
        <dbReference type="Pfam" id="PF10035"/>
    </source>
</evidence>
<dbReference type="InterPro" id="IPR015867">
    <property type="entry name" value="N-reg_PII/ATP_PRibTrfase_C"/>
</dbReference>
<evidence type="ECO:0000256" key="4">
    <source>
        <dbReference type="ARBA" id="ARBA00022989"/>
    </source>
</evidence>
<dbReference type="Gene3D" id="3.30.70.120">
    <property type="match status" value="1"/>
</dbReference>
<feature type="transmembrane region" description="Helical" evidence="6">
    <location>
        <begin position="106"/>
        <end position="126"/>
    </location>
</feature>
<protein>
    <submittedName>
        <fullName evidence="8">YitT family protein</fullName>
    </submittedName>
</protein>
<dbReference type="InterPro" id="IPR003740">
    <property type="entry name" value="YitT"/>
</dbReference>
<name>A0ABW4CK65_9LACO</name>
<evidence type="ECO:0000256" key="6">
    <source>
        <dbReference type="SAM" id="Phobius"/>
    </source>
</evidence>
<sequence length="278" mass="29916">MRLKLPPQLTKLVTMIFALTLIAISINLFYAPHEVAPGGATGIAILVQAAFNIPTAVTTLAVNALMLILAWWLLDKQTARRILAGSLLLPALLAIIPEQMVVKDRLLAVIAGSAIFALGVALNYRINASSGGTTVPPMIMQKYWRVKPAVGLLIVDMIVTLFNIPVAGFEAFILATFAIVLTSLTMSVLETGWDRKKIVYIMSPLALPAIKQTLRDQTDHGLTVHHVTGGYSGKAQEMLMVVVEQSDFQSLVDRVQAVDPQAFILAAAAVEVHGGTLN</sequence>
<organism evidence="8 9">
    <name type="scientific">Lacticaseibacillus mingshuiensis</name>
    <dbReference type="NCBI Taxonomy" id="2799574"/>
    <lineage>
        <taxon>Bacteria</taxon>
        <taxon>Bacillati</taxon>
        <taxon>Bacillota</taxon>
        <taxon>Bacilli</taxon>
        <taxon>Lactobacillales</taxon>
        <taxon>Lactobacillaceae</taxon>
        <taxon>Lacticaseibacillus</taxon>
    </lineage>
</organism>
<feature type="transmembrane region" description="Helical" evidence="6">
    <location>
        <begin position="81"/>
        <end position="100"/>
    </location>
</feature>